<accession>A0ACC0XGJ4</accession>
<keyword evidence="2" id="KW-1185">Reference proteome</keyword>
<dbReference type="Proteomes" id="UP001163603">
    <property type="component" value="Chromosome 12"/>
</dbReference>
<comment type="caution">
    <text evidence="1">The sequence shown here is derived from an EMBL/GenBank/DDBJ whole genome shotgun (WGS) entry which is preliminary data.</text>
</comment>
<gene>
    <name evidence="1" type="ORF">Pint_10815</name>
</gene>
<organism evidence="1 2">
    <name type="scientific">Pistacia integerrima</name>
    <dbReference type="NCBI Taxonomy" id="434235"/>
    <lineage>
        <taxon>Eukaryota</taxon>
        <taxon>Viridiplantae</taxon>
        <taxon>Streptophyta</taxon>
        <taxon>Embryophyta</taxon>
        <taxon>Tracheophyta</taxon>
        <taxon>Spermatophyta</taxon>
        <taxon>Magnoliopsida</taxon>
        <taxon>eudicotyledons</taxon>
        <taxon>Gunneridae</taxon>
        <taxon>Pentapetalae</taxon>
        <taxon>rosids</taxon>
        <taxon>malvids</taxon>
        <taxon>Sapindales</taxon>
        <taxon>Anacardiaceae</taxon>
        <taxon>Pistacia</taxon>
    </lineage>
</organism>
<sequence>MADSSQEFSNQNFFEYNPTSYYDAYYPSPSVNHSVIAYSVSTFCEPKSIIYNPSVTHSRVSYSISNSEFDDTEFEEYDPTPYFGGYDITQTYGKPLPPSDNLCYPRSVSDSSVLPSNGVNLGSIECPYGKKDVDESAAKPHIEREDGHENNCEDNPARPNNGNRSNEGNSYEYDTRGTQTPSGYGLEAMDLCESIFGYWPCLARNNKRGHDCQQVCNEESSGNLWKETADYLFGSSNPYGENRDGGGSY</sequence>
<name>A0ACC0XGJ4_9ROSI</name>
<reference evidence="2" key="1">
    <citation type="journal article" date="2023" name="G3 (Bethesda)">
        <title>Genome assembly and association tests identify interacting loci associated with vigor, precocity, and sex in interspecific pistachio rootstocks.</title>
        <authorList>
            <person name="Palmer W."/>
            <person name="Jacygrad E."/>
            <person name="Sagayaradj S."/>
            <person name="Cavanaugh K."/>
            <person name="Han R."/>
            <person name="Bertier L."/>
            <person name="Beede B."/>
            <person name="Kafkas S."/>
            <person name="Golino D."/>
            <person name="Preece J."/>
            <person name="Michelmore R."/>
        </authorList>
    </citation>
    <scope>NUCLEOTIDE SEQUENCE [LARGE SCALE GENOMIC DNA]</scope>
</reference>
<proteinExistence type="predicted"/>
<protein>
    <submittedName>
        <fullName evidence="1">Uncharacterized protein</fullName>
    </submittedName>
</protein>
<dbReference type="EMBL" id="CM047747">
    <property type="protein sequence ID" value="KAJ0016709.1"/>
    <property type="molecule type" value="Genomic_DNA"/>
</dbReference>
<evidence type="ECO:0000313" key="1">
    <source>
        <dbReference type="EMBL" id="KAJ0016709.1"/>
    </source>
</evidence>
<evidence type="ECO:0000313" key="2">
    <source>
        <dbReference type="Proteomes" id="UP001163603"/>
    </source>
</evidence>